<comment type="caution">
    <text evidence="3">The sequence shown here is derived from an EMBL/GenBank/DDBJ whole genome shotgun (WGS) entry which is preliminary data.</text>
</comment>
<dbReference type="AlphaFoldDB" id="A0A9W6BEV2"/>
<feature type="coiled-coil region" evidence="1">
    <location>
        <begin position="20"/>
        <end position="149"/>
    </location>
</feature>
<gene>
    <name evidence="3" type="primary">PLEST000022</name>
    <name evidence="3" type="ORF">PLESTB_000387600</name>
</gene>
<feature type="compositionally biased region" description="Low complexity" evidence="2">
    <location>
        <begin position="208"/>
        <end position="232"/>
    </location>
</feature>
<feature type="compositionally biased region" description="Low complexity" evidence="2">
    <location>
        <begin position="282"/>
        <end position="295"/>
    </location>
</feature>
<organism evidence="3 4">
    <name type="scientific">Pleodorina starrii</name>
    <dbReference type="NCBI Taxonomy" id="330485"/>
    <lineage>
        <taxon>Eukaryota</taxon>
        <taxon>Viridiplantae</taxon>
        <taxon>Chlorophyta</taxon>
        <taxon>core chlorophytes</taxon>
        <taxon>Chlorophyceae</taxon>
        <taxon>CS clade</taxon>
        <taxon>Chlamydomonadales</taxon>
        <taxon>Volvocaceae</taxon>
        <taxon>Pleodorina</taxon>
    </lineage>
</organism>
<evidence type="ECO:0000256" key="2">
    <source>
        <dbReference type="SAM" id="MobiDB-lite"/>
    </source>
</evidence>
<sequence>MDVLERCLASLDGVASAEVLTQVRAAAEAVKQELEIHKQAAAVRQKTGQDWQTLAGERETEAVRLRAEINRLRQAFSSSTQTHESQAEEIAALQAQLQEALAINKAQQRQAVVTTSAVEGPNAELHRLRAELEGRSEQLRRAEADLATQTAAAATRLHEVQETFSSKIAEIRRNHQLQLEQAVAAARATAAAEAQAQAQTRTGPRAGAAALEQQTAQRLQRAEAEAASLRQQMEAATATTGELRGKLEQAQSDLESCRAQLSSAQFGEKALKARIRDLEGQLAKAQQQQQQLQQQKQKEPPPAPAPQQPAQSPAVDMGMLNMMEGQLGRLSEIIRSREAELAQLRAALQAGLDERRELLRQVEALQTALLQAQQQLQLQFQQQQQYGSAPGSSNGSVSGGGGGGGSGLGSPKSGSGAVRAGGLPQVVPNRPYRTGLQSKPRFFK</sequence>
<name>A0A9W6BEV2_9CHLO</name>
<keyword evidence="1" id="KW-0175">Coiled coil</keyword>
<evidence type="ECO:0000313" key="3">
    <source>
        <dbReference type="EMBL" id="GLC50510.1"/>
    </source>
</evidence>
<feature type="compositionally biased region" description="Low complexity" evidence="2">
    <location>
        <begin position="386"/>
        <end position="396"/>
    </location>
</feature>
<feature type="region of interest" description="Disordered" evidence="2">
    <location>
        <begin position="282"/>
        <end position="313"/>
    </location>
</feature>
<evidence type="ECO:0000313" key="4">
    <source>
        <dbReference type="Proteomes" id="UP001165080"/>
    </source>
</evidence>
<feature type="region of interest" description="Disordered" evidence="2">
    <location>
        <begin position="195"/>
        <end position="243"/>
    </location>
</feature>
<feature type="region of interest" description="Disordered" evidence="2">
    <location>
        <begin position="386"/>
        <end position="444"/>
    </location>
</feature>
<keyword evidence="4" id="KW-1185">Reference proteome</keyword>
<protein>
    <submittedName>
        <fullName evidence="3">Uncharacterized protein</fullName>
    </submittedName>
</protein>
<evidence type="ECO:0000256" key="1">
    <source>
        <dbReference type="SAM" id="Coils"/>
    </source>
</evidence>
<feature type="coiled-coil region" evidence="1">
    <location>
        <begin position="341"/>
        <end position="375"/>
    </location>
</feature>
<reference evidence="3 4" key="1">
    <citation type="journal article" date="2023" name="Commun. Biol.">
        <title>Reorganization of the ancestral sex-determining regions during the evolution of trioecy in Pleodorina starrii.</title>
        <authorList>
            <person name="Takahashi K."/>
            <person name="Suzuki S."/>
            <person name="Kawai-Toyooka H."/>
            <person name="Yamamoto K."/>
            <person name="Hamaji T."/>
            <person name="Ootsuki R."/>
            <person name="Yamaguchi H."/>
            <person name="Kawachi M."/>
            <person name="Higashiyama T."/>
            <person name="Nozaki H."/>
        </authorList>
    </citation>
    <scope>NUCLEOTIDE SEQUENCE [LARGE SCALE GENOMIC DNA]</scope>
    <source>
        <strain evidence="3 4">NIES-4479</strain>
    </source>
</reference>
<dbReference type="EMBL" id="BRXU01000003">
    <property type="protein sequence ID" value="GLC50510.1"/>
    <property type="molecule type" value="Genomic_DNA"/>
</dbReference>
<feature type="compositionally biased region" description="Gly residues" evidence="2">
    <location>
        <begin position="397"/>
        <end position="408"/>
    </location>
</feature>
<dbReference type="Proteomes" id="UP001165080">
    <property type="component" value="Unassembled WGS sequence"/>
</dbReference>
<proteinExistence type="predicted"/>
<accession>A0A9W6BEV2</accession>